<organism evidence="1 2">
    <name type="scientific">Eretmocerus hayati</name>
    <dbReference type="NCBI Taxonomy" id="131215"/>
    <lineage>
        <taxon>Eukaryota</taxon>
        <taxon>Metazoa</taxon>
        <taxon>Ecdysozoa</taxon>
        <taxon>Arthropoda</taxon>
        <taxon>Hexapoda</taxon>
        <taxon>Insecta</taxon>
        <taxon>Pterygota</taxon>
        <taxon>Neoptera</taxon>
        <taxon>Endopterygota</taxon>
        <taxon>Hymenoptera</taxon>
        <taxon>Apocrita</taxon>
        <taxon>Proctotrupomorpha</taxon>
        <taxon>Chalcidoidea</taxon>
        <taxon>Aphelinidae</taxon>
        <taxon>Aphelininae</taxon>
        <taxon>Eretmocerus</taxon>
    </lineage>
</organism>
<sequence>MPVIIQPGERQLTTEDTNQSRLVTKQRWVVEARNGHLRSIFKFFEKVAHVQVLPNLGIISLIHMDGADAALARRFLQRAGRMNDVQARVEHGDLERRNAQRVRISFFHTLEHSFTVLLEKKANVFRDNCEYLVNLTTGVYHVGCTPSYIQDKLQREEGDEIQIEMLKDANRLPEAGFLRLRLWSRFRNAAKYQLWIEYRPVVNQF</sequence>
<proteinExistence type="predicted"/>
<reference evidence="1" key="1">
    <citation type="submission" date="2023-04" db="EMBL/GenBank/DDBJ databases">
        <title>A chromosome-level genome assembly of the parasitoid wasp Eretmocerus hayati.</title>
        <authorList>
            <person name="Zhong Y."/>
            <person name="Liu S."/>
            <person name="Liu Y."/>
        </authorList>
    </citation>
    <scope>NUCLEOTIDE SEQUENCE</scope>
    <source>
        <strain evidence="1">ZJU_SS_LIU_2023</strain>
    </source>
</reference>
<evidence type="ECO:0000313" key="1">
    <source>
        <dbReference type="EMBL" id="KAJ8676894.1"/>
    </source>
</evidence>
<evidence type="ECO:0000313" key="2">
    <source>
        <dbReference type="Proteomes" id="UP001239111"/>
    </source>
</evidence>
<protein>
    <submittedName>
        <fullName evidence="1">Uncharacterized protein</fullName>
    </submittedName>
</protein>
<accession>A0ACC2P2Y2</accession>
<dbReference type="EMBL" id="CM056742">
    <property type="protein sequence ID" value="KAJ8676894.1"/>
    <property type="molecule type" value="Genomic_DNA"/>
</dbReference>
<name>A0ACC2P2Y2_9HYME</name>
<keyword evidence="2" id="KW-1185">Reference proteome</keyword>
<dbReference type="Proteomes" id="UP001239111">
    <property type="component" value="Chromosome 2"/>
</dbReference>
<gene>
    <name evidence="1" type="ORF">QAD02_012681</name>
</gene>
<comment type="caution">
    <text evidence="1">The sequence shown here is derived from an EMBL/GenBank/DDBJ whole genome shotgun (WGS) entry which is preliminary data.</text>
</comment>